<name>A0A671LZM7_9TELE</name>
<dbReference type="AlphaFoldDB" id="A0A671LZM7"/>
<comment type="subcellular location">
    <subcellularLocation>
        <location evidence="1">Cell membrane</location>
    </subcellularLocation>
</comment>
<keyword evidence="5 8" id="KW-0472">Membrane</keyword>
<sequence>NNASYFMCVLLHLYSQCSILQMENVAVQVGDDVTFHCFHTKDQLNRVMWFKQALGKRPVLLASSYHWTQDSVLYDDFKKSKSFKVDAGIDRFNLTIQRTVQSDSATYYCAVSFSNIVYFGAGTNLVLRGEIHILQQPHPGITSCGGEQKFYWFRRGSGKSHPGIIYAQRSCKNSSVTVSTTKSCVYSLSMRNIKVSDAGTYCCAVVTCREILFGHGINLASDGKYEHKGQHMKIYILIGLVALLTISFISNILLCMKKTKGNS</sequence>
<dbReference type="PROSITE" id="PS50835">
    <property type="entry name" value="IG_LIKE"/>
    <property type="match status" value="2"/>
</dbReference>
<evidence type="ECO:0000256" key="9">
    <source>
        <dbReference type="SAM" id="SignalP"/>
    </source>
</evidence>
<evidence type="ECO:0000256" key="7">
    <source>
        <dbReference type="ARBA" id="ARBA00023180"/>
    </source>
</evidence>
<dbReference type="PANTHER" id="PTHR19433:SF133">
    <property type="entry name" value="IMMUNE-TYPE RECEPTOR 5 PRECURSOR-RELATED"/>
    <property type="match status" value="1"/>
</dbReference>
<dbReference type="Gene3D" id="2.60.40.10">
    <property type="entry name" value="Immunoglobulins"/>
    <property type="match status" value="2"/>
</dbReference>
<keyword evidence="3 9" id="KW-0732">Signal</keyword>
<dbReference type="InterPro" id="IPR003599">
    <property type="entry name" value="Ig_sub"/>
</dbReference>
<dbReference type="InterPro" id="IPR036179">
    <property type="entry name" value="Ig-like_dom_sf"/>
</dbReference>
<keyword evidence="8" id="KW-0812">Transmembrane</keyword>
<evidence type="ECO:0000313" key="11">
    <source>
        <dbReference type="Ensembl" id="ENSSANP00000024819.1"/>
    </source>
</evidence>
<keyword evidence="12" id="KW-1185">Reference proteome</keyword>
<proteinExistence type="predicted"/>
<reference evidence="11" key="1">
    <citation type="submission" date="2025-08" db="UniProtKB">
        <authorList>
            <consortium name="Ensembl"/>
        </authorList>
    </citation>
    <scope>IDENTIFICATION</scope>
</reference>
<dbReference type="GO" id="GO:0009617">
    <property type="term" value="P:response to bacterium"/>
    <property type="evidence" value="ECO:0007669"/>
    <property type="project" value="TreeGrafter"/>
</dbReference>
<evidence type="ECO:0000256" key="2">
    <source>
        <dbReference type="ARBA" id="ARBA00022475"/>
    </source>
</evidence>
<dbReference type="SMART" id="SM00409">
    <property type="entry name" value="IG"/>
    <property type="match status" value="2"/>
</dbReference>
<evidence type="ECO:0000256" key="6">
    <source>
        <dbReference type="ARBA" id="ARBA00023157"/>
    </source>
</evidence>
<feature type="signal peptide" evidence="9">
    <location>
        <begin position="1"/>
        <end position="19"/>
    </location>
</feature>
<dbReference type="Proteomes" id="UP000472260">
    <property type="component" value="Unassembled WGS sequence"/>
</dbReference>
<keyword evidence="6" id="KW-1015">Disulfide bond</keyword>
<evidence type="ECO:0000256" key="8">
    <source>
        <dbReference type="SAM" id="Phobius"/>
    </source>
</evidence>
<dbReference type="SMART" id="SM00406">
    <property type="entry name" value="IGv"/>
    <property type="match status" value="1"/>
</dbReference>
<keyword evidence="4" id="KW-0391">Immunity</keyword>
<evidence type="ECO:0000256" key="4">
    <source>
        <dbReference type="ARBA" id="ARBA00022859"/>
    </source>
</evidence>
<feature type="transmembrane region" description="Helical" evidence="8">
    <location>
        <begin position="234"/>
        <end position="254"/>
    </location>
</feature>
<feature type="domain" description="Ig-like" evidence="10">
    <location>
        <begin position="150"/>
        <end position="205"/>
    </location>
</feature>
<dbReference type="Ensembl" id="ENSSANT00000026435.1">
    <property type="protein sequence ID" value="ENSSANP00000024819.1"/>
    <property type="gene ID" value="ENSSANG00000012713.1"/>
</dbReference>
<evidence type="ECO:0000259" key="10">
    <source>
        <dbReference type="PROSITE" id="PS50835"/>
    </source>
</evidence>
<dbReference type="InterPro" id="IPR007110">
    <property type="entry name" value="Ig-like_dom"/>
</dbReference>
<evidence type="ECO:0000256" key="5">
    <source>
        <dbReference type="ARBA" id="ARBA00023136"/>
    </source>
</evidence>
<keyword evidence="7" id="KW-0325">Glycoprotein</keyword>
<feature type="chain" id="PRO_5025474626" description="Ig-like domain-containing protein" evidence="9">
    <location>
        <begin position="20"/>
        <end position="263"/>
    </location>
</feature>
<protein>
    <recommendedName>
        <fullName evidence="10">Ig-like domain-containing protein</fullName>
    </recommendedName>
</protein>
<keyword evidence="8" id="KW-1133">Transmembrane helix</keyword>
<dbReference type="SUPFAM" id="SSF48726">
    <property type="entry name" value="Immunoglobulin"/>
    <property type="match status" value="2"/>
</dbReference>
<accession>A0A671LZM7</accession>
<evidence type="ECO:0000256" key="3">
    <source>
        <dbReference type="ARBA" id="ARBA00022729"/>
    </source>
</evidence>
<keyword evidence="2" id="KW-1003">Cell membrane</keyword>
<dbReference type="PANTHER" id="PTHR19433">
    <property type="entry name" value="T-CELL RECEPTOR ALPHA CHAIN V REGION-RELATED"/>
    <property type="match status" value="1"/>
</dbReference>
<feature type="domain" description="Ig-like" evidence="10">
    <location>
        <begin position="15"/>
        <end position="112"/>
    </location>
</feature>
<dbReference type="InterPro" id="IPR052051">
    <property type="entry name" value="TCR_complex_component"/>
</dbReference>
<organism evidence="11 12">
    <name type="scientific">Sinocyclocheilus anshuiensis</name>
    <dbReference type="NCBI Taxonomy" id="1608454"/>
    <lineage>
        <taxon>Eukaryota</taxon>
        <taxon>Metazoa</taxon>
        <taxon>Chordata</taxon>
        <taxon>Craniata</taxon>
        <taxon>Vertebrata</taxon>
        <taxon>Euteleostomi</taxon>
        <taxon>Actinopterygii</taxon>
        <taxon>Neopterygii</taxon>
        <taxon>Teleostei</taxon>
        <taxon>Ostariophysi</taxon>
        <taxon>Cypriniformes</taxon>
        <taxon>Cyprinidae</taxon>
        <taxon>Cyprininae</taxon>
        <taxon>Sinocyclocheilus</taxon>
    </lineage>
</organism>
<dbReference type="Pfam" id="PF07686">
    <property type="entry name" value="V-set"/>
    <property type="match status" value="2"/>
</dbReference>
<dbReference type="InterPro" id="IPR013106">
    <property type="entry name" value="Ig_V-set"/>
</dbReference>
<dbReference type="InterPro" id="IPR013783">
    <property type="entry name" value="Ig-like_fold"/>
</dbReference>
<evidence type="ECO:0000256" key="1">
    <source>
        <dbReference type="ARBA" id="ARBA00004236"/>
    </source>
</evidence>
<evidence type="ECO:0000313" key="12">
    <source>
        <dbReference type="Proteomes" id="UP000472260"/>
    </source>
</evidence>
<reference evidence="11" key="2">
    <citation type="submission" date="2025-09" db="UniProtKB">
        <authorList>
            <consortium name="Ensembl"/>
        </authorList>
    </citation>
    <scope>IDENTIFICATION</scope>
</reference>
<dbReference type="GO" id="GO:0002376">
    <property type="term" value="P:immune system process"/>
    <property type="evidence" value="ECO:0007669"/>
    <property type="project" value="UniProtKB-KW"/>
</dbReference>
<dbReference type="GO" id="GO:0005886">
    <property type="term" value="C:plasma membrane"/>
    <property type="evidence" value="ECO:0007669"/>
    <property type="project" value="UniProtKB-SubCell"/>
</dbReference>